<keyword evidence="5 7" id="KW-0862">Zinc</keyword>
<comment type="similarity">
    <text evidence="2 7">Belongs to the zinc-containing alcohol dehydrogenase family.</text>
</comment>
<dbReference type="RefSeq" id="WP_267560473.1">
    <property type="nucleotide sequence ID" value="NZ_JAPNTZ010000001.1"/>
</dbReference>
<evidence type="ECO:0000313" key="9">
    <source>
        <dbReference type="EMBL" id="MCY1136707.1"/>
    </source>
</evidence>
<dbReference type="SUPFAM" id="SSF50129">
    <property type="entry name" value="GroES-like"/>
    <property type="match status" value="1"/>
</dbReference>
<evidence type="ECO:0000313" key="10">
    <source>
        <dbReference type="Proteomes" id="UP001151002"/>
    </source>
</evidence>
<comment type="cofactor">
    <cofactor evidence="1 7">
        <name>Zn(2+)</name>
        <dbReference type="ChEBI" id="CHEBI:29105"/>
    </cofactor>
</comment>
<evidence type="ECO:0000256" key="1">
    <source>
        <dbReference type="ARBA" id="ARBA00001947"/>
    </source>
</evidence>
<dbReference type="Pfam" id="PF08240">
    <property type="entry name" value="ADH_N"/>
    <property type="match status" value="1"/>
</dbReference>
<dbReference type="PANTHER" id="PTHR42940:SF7">
    <property type="entry name" value="ALCOHOL DEHYDROGENASE-LIKE N-TERMINAL DOMAIN-CONTAINING PROTEIN"/>
    <property type="match status" value="1"/>
</dbReference>
<dbReference type="Gene3D" id="3.90.180.10">
    <property type="entry name" value="Medium-chain alcohol dehydrogenases, catalytic domain"/>
    <property type="match status" value="1"/>
</dbReference>
<dbReference type="InterPro" id="IPR013154">
    <property type="entry name" value="ADH-like_N"/>
</dbReference>
<keyword evidence="6" id="KW-0560">Oxidoreductase</keyword>
<evidence type="ECO:0000256" key="4">
    <source>
        <dbReference type="ARBA" id="ARBA00022723"/>
    </source>
</evidence>
<dbReference type="PROSITE" id="PS00059">
    <property type="entry name" value="ADH_ZINC"/>
    <property type="match status" value="1"/>
</dbReference>
<dbReference type="InterPro" id="IPR036291">
    <property type="entry name" value="NAD(P)-bd_dom_sf"/>
</dbReference>
<evidence type="ECO:0000256" key="2">
    <source>
        <dbReference type="ARBA" id="ARBA00008072"/>
    </source>
</evidence>
<dbReference type="SMART" id="SM00829">
    <property type="entry name" value="PKS_ER"/>
    <property type="match status" value="1"/>
</dbReference>
<dbReference type="PANTHER" id="PTHR42940">
    <property type="entry name" value="ALCOHOL DEHYDROGENASE 1-RELATED"/>
    <property type="match status" value="1"/>
</dbReference>
<protein>
    <recommendedName>
        <fullName evidence="3">alcohol dehydrogenase</fullName>
        <ecNumber evidence="3">1.1.1.1</ecNumber>
    </recommendedName>
</protein>
<sequence>MTMRAVQAQVAGAPFVLTELPVPEPKPNQVRIKVHACGVCAGEAIPRNALFGTRLPRVPGHEVTGVVDAVGEAVTVWRPGDRVGVGWSGGVDFTCEYCRRGDFTNCEMRTITGSSFDGGYAEYTVAPQDAVAALPDELDFAEAAPLMCAGMTAFNGLRHSTAGPGDLVAVSGVGGVGHLAVAFANAMGFRTVAINRGTAKEEMARQLGAHDYIDSTAHDAGEALRAMGGAQVIYDTTSRGDVQTGLIKGLKHSGQLIVVEGADPIGGTGHDLSWWRLHIDGWYSGVARDSEDALNFAVLKNVRPIIETHKLEDAEQAYSNIGKAHMRSVLLP</sequence>
<dbReference type="InterPro" id="IPR013149">
    <property type="entry name" value="ADH-like_C"/>
</dbReference>
<organism evidence="9 10">
    <name type="scientific">Paractinoplanes pyxinae</name>
    <dbReference type="NCBI Taxonomy" id="2997416"/>
    <lineage>
        <taxon>Bacteria</taxon>
        <taxon>Bacillati</taxon>
        <taxon>Actinomycetota</taxon>
        <taxon>Actinomycetes</taxon>
        <taxon>Micromonosporales</taxon>
        <taxon>Micromonosporaceae</taxon>
        <taxon>Paractinoplanes</taxon>
    </lineage>
</organism>
<evidence type="ECO:0000256" key="3">
    <source>
        <dbReference type="ARBA" id="ARBA00013190"/>
    </source>
</evidence>
<dbReference type="InterPro" id="IPR011032">
    <property type="entry name" value="GroES-like_sf"/>
</dbReference>
<keyword evidence="10" id="KW-1185">Reference proteome</keyword>
<evidence type="ECO:0000259" key="8">
    <source>
        <dbReference type="SMART" id="SM00829"/>
    </source>
</evidence>
<proteinExistence type="inferred from homology"/>
<evidence type="ECO:0000256" key="5">
    <source>
        <dbReference type="ARBA" id="ARBA00022833"/>
    </source>
</evidence>
<evidence type="ECO:0000256" key="6">
    <source>
        <dbReference type="ARBA" id="ARBA00023002"/>
    </source>
</evidence>
<name>A0ABT4ASA5_9ACTN</name>
<evidence type="ECO:0000256" key="7">
    <source>
        <dbReference type="RuleBase" id="RU361277"/>
    </source>
</evidence>
<comment type="caution">
    <text evidence="9">The sequence shown here is derived from an EMBL/GenBank/DDBJ whole genome shotgun (WGS) entry which is preliminary data.</text>
</comment>
<dbReference type="EMBL" id="JAPNTZ010000001">
    <property type="protein sequence ID" value="MCY1136707.1"/>
    <property type="molecule type" value="Genomic_DNA"/>
</dbReference>
<dbReference type="EC" id="1.1.1.1" evidence="3"/>
<reference evidence="9" key="1">
    <citation type="submission" date="2022-11" db="EMBL/GenBank/DDBJ databases">
        <authorList>
            <person name="Somphong A."/>
            <person name="Phongsopitanun W."/>
        </authorList>
    </citation>
    <scope>NUCLEOTIDE SEQUENCE</scope>
    <source>
        <strain evidence="9">Pm04-4</strain>
    </source>
</reference>
<accession>A0ABT4ASA5</accession>
<dbReference type="InterPro" id="IPR002328">
    <property type="entry name" value="ADH_Zn_CS"/>
</dbReference>
<dbReference type="Proteomes" id="UP001151002">
    <property type="component" value="Unassembled WGS sequence"/>
</dbReference>
<dbReference type="Gene3D" id="3.40.50.720">
    <property type="entry name" value="NAD(P)-binding Rossmann-like Domain"/>
    <property type="match status" value="1"/>
</dbReference>
<dbReference type="SUPFAM" id="SSF51735">
    <property type="entry name" value="NAD(P)-binding Rossmann-fold domains"/>
    <property type="match status" value="1"/>
</dbReference>
<keyword evidence="4 7" id="KW-0479">Metal-binding</keyword>
<dbReference type="InterPro" id="IPR020843">
    <property type="entry name" value="ER"/>
</dbReference>
<dbReference type="Pfam" id="PF00107">
    <property type="entry name" value="ADH_zinc_N"/>
    <property type="match status" value="1"/>
</dbReference>
<feature type="domain" description="Enoyl reductase (ER)" evidence="8">
    <location>
        <begin position="12"/>
        <end position="330"/>
    </location>
</feature>
<gene>
    <name evidence="9" type="ORF">OWR29_01765</name>
</gene>